<protein>
    <submittedName>
        <fullName evidence="8">MFS transporter</fullName>
    </submittedName>
</protein>
<dbReference type="Proteomes" id="UP000295258">
    <property type="component" value="Unassembled WGS sequence"/>
</dbReference>
<feature type="transmembrane region" description="Helical" evidence="6">
    <location>
        <begin position="109"/>
        <end position="135"/>
    </location>
</feature>
<evidence type="ECO:0000259" key="7">
    <source>
        <dbReference type="PROSITE" id="PS50850"/>
    </source>
</evidence>
<feature type="transmembrane region" description="Helical" evidence="6">
    <location>
        <begin position="282"/>
        <end position="301"/>
    </location>
</feature>
<dbReference type="EMBL" id="SMKO01000186">
    <property type="protein sequence ID" value="TDC93599.1"/>
    <property type="molecule type" value="Genomic_DNA"/>
</dbReference>
<dbReference type="Gene3D" id="1.20.1250.20">
    <property type="entry name" value="MFS general substrate transporter like domains"/>
    <property type="match status" value="2"/>
</dbReference>
<keyword evidence="2" id="KW-1003">Cell membrane</keyword>
<evidence type="ECO:0000256" key="5">
    <source>
        <dbReference type="ARBA" id="ARBA00023136"/>
    </source>
</evidence>
<evidence type="ECO:0000256" key="3">
    <source>
        <dbReference type="ARBA" id="ARBA00022692"/>
    </source>
</evidence>
<dbReference type="RefSeq" id="WP_132604337.1">
    <property type="nucleotide sequence ID" value="NZ_SMKO01000186.1"/>
</dbReference>
<dbReference type="GO" id="GO:0022857">
    <property type="term" value="F:transmembrane transporter activity"/>
    <property type="evidence" value="ECO:0007669"/>
    <property type="project" value="InterPro"/>
</dbReference>
<reference evidence="8 9" key="1">
    <citation type="submission" date="2019-03" db="EMBL/GenBank/DDBJ databases">
        <title>Draft genome sequences of novel Actinobacteria.</title>
        <authorList>
            <person name="Sahin N."/>
            <person name="Ay H."/>
            <person name="Saygin H."/>
        </authorList>
    </citation>
    <scope>NUCLEOTIDE SEQUENCE [LARGE SCALE GENOMIC DNA]</scope>
    <source>
        <strain evidence="8 9">KC310</strain>
    </source>
</reference>
<organism evidence="8 9">
    <name type="scientific">Nonomuraea deserti</name>
    <dbReference type="NCBI Taxonomy" id="1848322"/>
    <lineage>
        <taxon>Bacteria</taxon>
        <taxon>Bacillati</taxon>
        <taxon>Actinomycetota</taxon>
        <taxon>Actinomycetes</taxon>
        <taxon>Streptosporangiales</taxon>
        <taxon>Streptosporangiaceae</taxon>
        <taxon>Nonomuraea</taxon>
    </lineage>
</organism>
<dbReference type="InterPro" id="IPR036259">
    <property type="entry name" value="MFS_trans_sf"/>
</dbReference>
<feature type="domain" description="Major facilitator superfamily (MFS) profile" evidence="7">
    <location>
        <begin position="20"/>
        <end position="395"/>
    </location>
</feature>
<evidence type="ECO:0000313" key="9">
    <source>
        <dbReference type="Proteomes" id="UP000295258"/>
    </source>
</evidence>
<name>A0A4R4V2W8_9ACTN</name>
<feature type="transmembrane region" description="Helical" evidence="6">
    <location>
        <begin position="175"/>
        <end position="196"/>
    </location>
</feature>
<accession>A0A4R4V2W8</accession>
<keyword evidence="3 6" id="KW-0812">Transmembrane</keyword>
<feature type="transmembrane region" description="Helical" evidence="6">
    <location>
        <begin position="217"/>
        <end position="239"/>
    </location>
</feature>
<dbReference type="PANTHER" id="PTHR43124">
    <property type="entry name" value="PURINE EFFLUX PUMP PBUE"/>
    <property type="match status" value="1"/>
</dbReference>
<comment type="subcellular location">
    <subcellularLocation>
        <location evidence="1">Cell membrane</location>
        <topology evidence="1">Multi-pass membrane protein</topology>
    </subcellularLocation>
</comment>
<feature type="transmembrane region" description="Helical" evidence="6">
    <location>
        <begin position="86"/>
        <end position="103"/>
    </location>
</feature>
<gene>
    <name evidence="8" type="ORF">E1292_40775</name>
</gene>
<evidence type="ECO:0000313" key="8">
    <source>
        <dbReference type="EMBL" id="TDC93599.1"/>
    </source>
</evidence>
<dbReference type="Pfam" id="PF07690">
    <property type="entry name" value="MFS_1"/>
    <property type="match status" value="1"/>
</dbReference>
<dbReference type="InterPro" id="IPR020846">
    <property type="entry name" value="MFS_dom"/>
</dbReference>
<feature type="transmembrane region" description="Helical" evidence="6">
    <location>
        <begin position="339"/>
        <end position="359"/>
    </location>
</feature>
<dbReference type="CDD" id="cd17324">
    <property type="entry name" value="MFS_NepI_like"/>
    <property type="match status" value="1"/>
</dbReference>
<dbReference type="NCBIfam" id="NF033135">
    <property type="entry name" value="cmx_cmrA"/>
    <property type="match status" value="1"/>
</dbReference>
<feature type="transmembrane region" description="Helical" evidence="6">
    <location>
        <begin position="307"/>
        <end position="327"/>
    </location>
</feature>
<dbReference type="PANTHER" id="PTHR43124:SF3">
    <property type="entry name" value="CHLORAMPHENICOL EFFLUX PUMP RV0191"/>
    <property type="match status" value="1"/>
</dbReference>
<evidence type="ECO:0000256" key="6">
    <source>
        <dbReference type="SAM" id="Phobius"/>
    </source>
</evidence>
<dbReference type="GO" id="GO:0005886">
    <property type="term" value="C:plasma membrane"/>
    <property type="evidence" value="ECO:0007669"/>
    <property type="project" value="UniProtKB-SubCell"/>
</dbReference>
<evidence type="ECO:0000256" key="1">
    <source>
        <dbReference type="ARBA" id="ARBA00004651"/>
    </source>
</evidence>
<evidence type="ECO:0000256" key="2">
    <source>
        <dbReference type="ARBA" id="ARBA00022475"/>
    </source>
</evidence>
<dbReference type="SUPFAM" id="SSF103473">
    <property type="entry name" value="MFS general substrate transporter"/>
    <property type="match status" value="1"/>
</dbReference>
<dbReference type="InterPro" id="IPR050189">
    <property type="entry name" value="MFS_Efflux_Transporters"/>
</dbReference>
<evidence type="ECO:0000256" key="4">
    <source>
        <dbReference type="ARBA" id="ARBA00022989"/>
    </source>
</evidence>
<feature type="transmembrane region" description="Helical" evidence="6">
    <location>
        <begin position="21"/>
        <end position="46"/>
    </location>
</feature>
<feature type="transmembrane region" description="Helical" evidence="6">
    <location>
        <begin position="251"/>
        <end position="270"/>
    </location>
</feature>
<keyword evidence="5 6" id="KW-0472">Membrane</keyword>
<dbReference type="AlphaFoldDB" id="A0A4R4V2W8"/>
<dbReference type="PROSITE" id="PS50850">
    <property type="entry name" value="MFS"/>
    <property type="match status" value="1"/>
</dbReference>
<sequence>MSVDTARRRGAATRGRLPLGVYLLAFSLFAMGSAEFLIAGVLPAVADDLRITLPSAGALISAFAVGVVVGGPPLAVMTLRWPRRTTLVGTQAVFAGSVAIGLLTDSYPVLLATRLLCGLAYAGFWAVAAVTAIGLVTPDRTARASGVVVSGLSLAMIAGGPAGASLSYFTGWRGGFWGVAALTAAGAVLTLLTLPATTAAREPSVRREIRTMRQPQLWVVYAATVLSTAAYMISFNYLAAFLTEVTGIPGVWVPAVLALFGVGAFIGLSIGGRIADRWPTRALLIGATGILAGSLLLAVLARHAPAVIPLVLLLGVAGFVLNPAIYARVFAIASDAPTLAGATTVSAFQLGISLVPALAGAALNAGAGITSVTWIGAGLAAAVVPAVLTDRMISRRGPRQG</sequence>
<proteinExistence type="predicted"/>
<keyword evidence="9" id="KW-1185">Reference proteome</keyword>
<keyword evidence="4 6" id="KW-1133">Transmembrane helix</keyword>
<comment type="caution">
    <text evidence="8">The sequence shown here is derived from an EMBL/GenBank/DDBJ whole genome shotgun (WGS) entry which is preliminary data.</text>
</comment>
<feature type="transmembrane region" description="Helical" evidence="6">
    <location>
        <begin position="147"/>
        <end position="169"/>
    </location>
</feature>
<feature type="transmembrane region" description="Helical" evidence="6">
    <location>
        <begin position="58"/>
        <end position="79"/>
    </location>
</feature>
<feature type="transmembrane region" description="Helical" evidence="6">
    <location>
        <begin position="365"/>
        <end position="388"/>
    </location>
</feature>
<dbReference type="InterPro" id="IPR011701">
    <property type="entry name" value="MFS"/>
</dbReference>